<protein>
    <submittedName>
        <fullName evidence="2">Uncharacterized protein</fullName>
    </submittedName>
</protein>
<reference evidence="2 3" key="1">
    <citation type="journal article" date="2010" name="Virol. J.">
        <title>Genomes of the T4-related bacteriophages as windows on microbial genome evolution.</title>
        <authorList>
            <person name="Petrov V.M."/>
            <person name="Ratnayaka S."/>
            <person name="Nolan J.M."/>
            <person name="Miller E.S."/>
            <person name="Karam J.D."/>
        </authorList>
    </citation>
    <scope>NUCLEOTIDE SEQUENCE [LARGE SCALE GENOMIC DNA]</scope>
</reference>
<dbReference type="RefSeq" id="YP_004009760.1">
    <property type="nucleotide sequence ID" value="NC_014661.1"/>
</dbReference>
<evidence type="ECO:0000256" key="1">
    <source>
        <dbReference type="SAM" id="Phobius"/>
    </source>
</evidence>
<keyword evidence="1" id="KW-0472">Membrane</keyword>
<accession>E5E4C4</accession>
<dbReference type="KEGG" id="vg:9926034"/>
<gene>
    <name evidence="2" type="ORF">Acj61p143</name>
</gene>
<dbReference type="EMBL" id="GU911519">
    <property type="protein sequence ID" value="ADG36108.1"/>
    <property type="molecule type" value="Genomic_DNA"/>
</dbReference>
<organism evidence="2 3">
    <name type="scientific">Acinetobacter phage Acj61</name>
    <dbReference type="NCBI Taxonomy" id="760732"/>
    <lineage>
        <taxon>Viruses</taxon>
        <taxon>Duplodnaviria</taxon>
        <taxon>Heunggongvirae</taxon>
        <taxon>Uroviricota</taxon>
        <taxon>Caudoviricetes</taxon>
        <taxon>Pantevenvirales</taxon>
        <taxon>Straboviridae</taxon>
        <taxon>Twarogvirinae</taxon>
        <taxon>Lasallevirus</taxon>
        <taxon>Lasallevirus Acj61</taxon>
        <taxon>Acinetobacter virus Acj61</taxon>
    </lineage>
</organism>
<name>E5E4C4_9CAUD</name>
<feature type="transmembrane region" description="Helical" evidence="1">
    <location>
        <begin position="6"/>
        <end position="24"/>
    </location>
</feature>
<sequence length="112" mass="13119">MTLPVFYLITFVAALVILGCIHLNRNCSFSRLIKEYQQRQYDLNGIVRANMDINNLISLIGPDRLRYCYGIKFHEQEKGDPILFTQCDWDINDKLKGLYRSRTGNVTKKFIK</sequence>
<evidence type="ECO:0000313" key="2">
    <source>
        <dbReference type="EMBL" id="ADG36108.1"/>
    </source>
</evidence>
<keyword evidence="1" id="KW-0812">Transmembrane</keyword>
<proteinExistence type="predicted"/>
<evidence type="ECO:0000313" key="3">
    <source>
        <dbReference type="Proteomes" id="UP000008730"/>
    </source>
</evidence>
<dbReference type="GeneID" id="9926034"/>
<dbReference type="Proteomes" id="UP000008730">
    <property type="component" value="Segment"/>
</dbReference>
<keyword evidence="3" id="KW-1185">Reference proteome</keyword>
<keyword evidence="1" id="KW-1133">Transmembrane helix</keyword>